<feature type="domain" description="Fucosyltransferase N-terminal" evidence="14">
    <location>
        <begin position="67"/>
        <end position="167"/>
    </location>
</feature>
<dbReference type="InterPro" id="IPR038577">
    <property type="entry name" value="GT10-like_C_sf"/>
</dbReference>
<dbReference type="PANTHER" id="PTHR48438:SF1">
    <property type="entry name" value="ALPHA-(1,3)-FUCOSYLTRANSFERASE C-RELATED"/>
    <property type="match status" value="1"/>
</dbReference>
<evidence type="ECO:0000256" key="12">
    <source>
        <dbReference type="RuleBase" id="RU003832"/>
    </source>
</evidence>
<dbReference type="GO" id="GO:0008417">
    <property type="term" value="F:fucosyltransferase activity"/>
    <property type="evidence" value="ECO:0007669"/>
    <property type="project" value="InterPro"/>
</dbReference>
<evidence type="ECO:0000256" key="9">
    <source>
        <dbReference type="ARBA" id="ARBA00023034"/>
    </source>
</evidence>
<reference evidence="15 16" key="1">
    <citation type="journal article" date="2019" name="PLoS Biol.">
        <title>Sex chromosomes control vertical transmission of feminizing Wolbachia symbionts in an isopod.</title>
        <authorList>
            <person name="Becking T."/>
            <person name="Chebbi M.A."/>
            <person name="Giraud I."/>
            <person name="Moumen B."/>
            <person name="Laverre T."/>
            <person name="Caubet Y."/>
            <person name="Peccoud J."/>
            <person name="Gilbert C."/>
            <person name="Cordaux R."/>
        </authorList>
    </citation>
    <scope>NUCLEOTIDE SEQUENCE [LARGE SCALE GENOMIC DNA]</scope>
    <source>
        <strain evidence="15">ANa2</strain>
        <tissue evidence="15">Whole body excluding digestive tract and cuticle</tissue>
    </source>
</reference>
<evidence type="ECO:0000256" key="10">
    <source>
        <dbReference type="ARBA" id="ARBA00023136"/>
    </source>
</evidence>
<evidence type="ECO:0000259" key="14">
    <source>
        <dbReference type="Pfam" id="PF17039"/>
    </source>
</evidence>
<dbReference type="Pfam" id="PF17039">
    <property type="entry name" value="Glyco_tran_10_N"/>
    <property type="match status" value="1"/>
</dbReference>
<keyword evidence="11" id="KW-0325">Glycoprotein</keyword>
<evidence type="ECO:0000256" key="7">
    <source>
        <dbReference type="ARBA" id="ARBA00022968"/>
    </source>
</evidence>
<evidence type="ECO:0000256" key="6">
    <source>
        <dbReference type="ARBA" id="ARBA00022692"/>
    </source>
</evidence>
<comment type="pathway">
    <text evidence="2">Protein modification; protein glycosylation.</text>
</comment>
<keyword evidence="7" id="KW-0735">Signal-anchor</keyword>
<gene>
    <name evidence="15" type="primary">FucTC_8</name>
    <name evidence="15" type="ORF">Anas_07806</name>
</gene>
<organism evidence="15 16">
    <name type="scientific">Armadillidium nasatum</name>
    <dbReference type="NCBI Taxonomy" id="96803"/>
    <lineage>
        <taxon>Eukaryota</taxon>
        <taxon>Metazoa</taxon>
        <taxon>Ecdysozoa</taxon>
        <taxon>Arthropoda</taxon>
        <taxon>Crustacea</taxon>
        <taxon>Multicrustacea</taxon>
        <taxon>Malacostraca</taxon>
        <taxon>Eumalacostraca</taxon>
        <taxon>Peracarida</taxon>
        <taxon>Isopoda</taxon>
        <taxon>Oniscidea</taxon>
        <taxon>Crinocheta</taxon>
        <taxon>Armadillidiidae</taxon>
        <taxon>Armadillidium</taxon>
    </lineage>
</organism>
<keyword evidence="16" id="KW-1185">Reference proteome</keyword>
<dbReference type="InterPro" id="IPR055270">
    <property type="entry name" value="Glyco_tran_10_C"/>
</dbReference>
<evidence type="ECO:0000256" key="1">
    <source>
        <dbReference type="ARBA" id="ARBA00004447"/>
    </source>
</evidence>
<protein>
    <recommendedName>
        <fullName evidence="12">Fucosyltransferase</fullName>
        <ecNumber evidence="12">2.4.1.-</ecNumber>
    </recommendedName>
</protein>
<keyword evidence="8" id="KW-1133">Transmembrane helix</keyword>
<evidence type="ECO:0000256" key="5">
    <source>
        <dbReference type="ARBA" id="ARBA00022679"/>
    </source>
</evidence>
<dbReference type="Gene3D" id="3.40.50.11660">
    <property type="entry name" value="Glycosyl transferase family 10, C-terminal domain"/>
    <property type="match status" value="1"/>
</dbReference>
<dbReference type="Proteomes" id="UP000326759">
    <property type="component" value="Unassembled WGS sequence"/>
</dbReference>
<keyword evidence="10" id="KW-0472">Membrane</keyword>
<dbReference type="OrthoDB" id="427096at2759"/>
<dbReference type="PANTHER" id="PTHR48438">
    <property type="entry name" value="ALPHA-(1,3)-FUCOSYLTRANSFERASE C-RELATED"/>
    <property type="match status" value="1"/>
</dbReference>
<evidence type="ECO:0000256" key="11">
    <source>
        <dbReference type="ARBA" id="ARBA00023180"/>
    </source>
</evidence>
<feature type="domain" description="Fucosyltransferase C-terminal" evidence="13">
    <location>
        <begin position="200"/>
        <end position="369"/>
    </location>
</feature>
<evidence type="ECO:0000259" key="13">
    <source>
        <dbReference type="Pfam" id="PF00852"/>
    </source>
</evidence>
<evidence type="ECO:0000256" key="2">
    <source>
        <dbReference type="ARBA" id="ARBA00004922"/>
    </source>
</evidence>
<dbReference type="UniPathway" id="UPA00378"/>
<sequence length="428" mass="49877">MNIGIKDPQSQRFEKNIGFQDLYFRKNLKMFKKYHYGNGTLTLNRSFSELKIPSFLLLSKIKPKRYWEAQMHHITHNECPLPCKYTRELTDLNKVDALVIHLDSFKNPKGVLNNIRERRNPNQPWVMMSFETCLMANKTFNLSYKSFNSFFNRTMSFRKDSDVILNHGFIVSKNDRSFLPHHWSIPLENINPVTYKPNATVIATLISNCKDKSGRLKYIKELSQYIEVDIFGKCGKLKCGGSLYVSAHYKPNNQKCLKKVGNSYMFYLAFENSFCKDYVTEKVYNLLYYPIVPIVYGGANYEEVLPPNSYINAANYSPVKLAEYIKFLLSNQTEYRKYLKWRELYSPSTVGGERILCDLCTTLHDPDFYKHNFINILSSIPNLLEQVLKINNYNTSSNSLLYLLSEIPSSPSRILKFKAICQPIKHCN</sequence>
<evidence type="ECO:0000256" key="8">
    <source>
        <dbReference type="ARBA" id="ARBA00022989"/>
    </source>
</evidence>
<comment type="caution">
    <text evidence="15">The sequence shown here is derived from an EMBL/GenBank/DDBJ whole genome shotgun (WGS) entry which is preliminary data.</text>
</comment>
<keyword evidence="4 12" id="KW-0328">Glycosyltransferase</keyword>
<dbReference type="GO" id="GO:0032580">
    <property type="term" value="C:Golgi cisterna membrane"/>
    <property type="evidence" value="ECO:0007669"/>
    <property type="project" value="UniProtKB-SubCell"/>
</dbReference>
<accession>A0A5N5SKZ2</accession>
<keyword evidence="5 12" id="KW-0808">Transferase</keyword>
<evidence type="ECO:0000256" key="4">
    <source>
        <dbReference type="ARBA" id="ARBA00022676"/>
    </source>
</evidence>
<name>A0A5N5SKZ2_9CRUS</name>
<dbReference type="EC" id="2.4.1.-" evidence="12"/>
<dbReference type="EMBL" id="SEYY01023622">
    <property type="protein sequence ID" value="KAB7494741.1"/>
    <property type="molecule type" value="Genomic_DNA"/>
</dbReference>
<keyword evidence="9 12" id="KW-0333">Golgi apparatus</keyword>
<dbReference type="FunFam" id="3.40.50.11660:FF:000002">
    <property type="entry name" value="Alpha-(1,3)-fucosyltransferase"/>
    <property type="match status" value="1"/>
</dbReference>
<dbReference type="AlphaFoldDB" id="A0A5N5SKZ2"/>
<comment type="similarity">
    <text evidence="3 12">Belongs to the glycosyltransferase 10 family.</text>
</comment>
<proteinExistence type="inferred from homology"/>
<dbReference type="SUPFAM" id="SSF53756">
    <property type="entry name" value="UDP-Glycosyltransferase/glycogen phosphorylase"/>
    <property type="match status" value="1"/>
</dbReference>
<dbReference type="InterPro" id="IPR031481">
    <property type="entry name" value="Glyco_tran_10_N"/>
</dbReference>
<comment type="subcellular location">
    <subcellularLocation>
        <location evidence="1 12">Golgi apparatus</location>
        <location evidence="1 12">Golgi stack membrane</location>
        <topology evidence="1 12">Single-pass type II membrane protein</topology>
    </subcellularLocation>
</comment>
<evidence type="ECO:0000313" key="16">
    <source>
        <dbReference type="Proteomes" id="UP000326759"/>
    </source>
</evidence>
<dbReference type="Pfam" id="PF00852">
    <property type="entry name" value="Glyco_transf_10"/>
    <property type="match status" value="1"/>
</dbReference>
<evidence type="ECO:0000313" key="15">
    <source>
        <dbReference type="EMBL" id="KAB7494741.1"/>
    </source>
</evidence>
<dbReference type="InterPro" id="IPR001503">
    <property type="entry name" value="Glyco_trans_10"/>
</dbReference>
<keyword evidence="6 12" id="KW-0812">Transmembrane</keyword>
<evidence type="ECO:0000256" key="3">
    <source>
        <dbReference type="ARBA" id="ARBA00008919"/>
    </source>
</evidence>